<dbReference type="Pfam" id="PF00583">
    <property type="entry name" value="Acetyltransf_1"/>
    <property type="match status" value="1"/>
</dbReference>
<dbReference type="InterPro" id="IPR000182">
    <property type="entry name" value="GNAT_dom"/>
</dbReference>
<evidence type="ECO:0000313" key="5">
    <source>
        <dbReference type="Proteomes" id="UP000095094"/>
    </source>
</evidence>
<dbReference type="PANTHER" id="PTHR43800">
    <property type="entry name" value="PEPTIDYL-LYSINE N-ACETYLTRANSFERASE YJAB"/>
    <property type="match status" value="1"/>
</dbReference>
<name>A0A1E5GYS9_9ENTE</name>
<evidence type="ECO:0000259" key="3">
    <source>
        <dbReference type="PROSITE" id="PS51186"/>
    </source>
</evidence>
<dbReference type="InterPro" id="IPR006464">
    <property type="entry name" value="AcTrfase_RimI/Ard1"/>
</dbReference>
<keyword evidence="1 4" id="KW-0808">Transferase</keyword>
<reference evidence="5" key="1">
    <citation type="submission" date="2016-09" db="EMBL/GenBank/DDBJ databases">
        <authorList>
            <person name="Gulvik C.A."/>
        </authorList>
    </citation>
    <scope>NUCLEOTIDE SEQUENCE [LARGE SCALE GENOMIC DNA]</scope>
    <source>
        <strain evidence="5">LMG 8895</strain>
    </source>
</reference>
<keyword evidence="2" id="KW-0012">Acyltransferase</keyword>
<dbReference type="EMBL" id="MIJY01000009">
    <property type="protein sequence ID" value="OEG17823.1"/>
    <property type="molecule type" value="Genomic_DNA"/>
</dbReference>
<protein>
    <submittedName>
        <fullName evidence="4">Ribosomal-protein-alanine N-acetyltransferase</fullName>
    </submittedName>
</protein>
<keyword evidence="5" id="KW-1185">Reference proteome</keyword>
<dbReference type="AlphaFoldDB" id="A0A1E5GYS9"/>
<dbReference type="NCBIfam" id="TIGR01575">
    <property type="entry name" value="rimI"/>
    <property type="match status" value="1"/>
</dbReference>
<evidence type="ECO:0000313" key="4">
    <source>
        <dbReference type="EMBL" id="OEG17823.1"/>
    </source>
</evidence>
<dbReference type="Proteomes" id="UP000095094">
    <property type="component" value="Unassembled WGS sequence"/>
</dbReference>
<dbReference type="PANTHER" id="PTHR43800:SF1">
    <property type="entry name" value="PEPTIDYL-LYSINE N-ACETYLTRANSFERASE YJAB"/>
    <property type="match status" value="1"/>
</dbReference>
<comment type="caution">
    <text evidence="4">The sequence shown here is derived from an EMBL/GenBank/DDBJ whole genome shotgun (WGS) entry which is preliminary data.</text>
</comment>
<sequence>MLKRFNPFNKILSSLFKNRPYEEKNVLISDEDYFIRAIKFEDIKDLLSIEREVYAGELPWTKTAFLMELQAADPHLYLLIQKAGKTIGFIGCRIFDKDAHITNVAVLTEFQGQGIGSFLIGEIQQFALLNKCERLSLEVRISNKNAQRVYRKLGFTSSTIKPEYYTENKEDALEMILSLKEE</sequence>
<dbReference type="OrthoDB" id="9794566at2"/>
<dbReference type="RefSeq" id="WP_069662837.1">
    <property type="nucleotide sequence ID" value="NZ_JBHUJJ010000001.1"/>
</dbReference>
<dbReference type="CDD" id="cd04301">
    <property type="entry name" value="NAT_SF"/>
    <property type="match status" value="1"/>
</dbReference>
<dbReference type="PROSITE" id="PS51186">
    <property type="entry name" value="GNAT"/>
    <property type="match status" value="1"/>
</dbReference>
<dbReference type="SUPFAM" id="SSF55729">
    <property type="entry name" value="Acyl-CoA N-acyltransferases (Nat)"/>
    <property type="match status" value="1"/>
</dbReference>
<feature type="domain" description="N-acetyltransferase" evidence="3">
    <location>
        <begin position="33"/>
        <end position="180"/>
    </location>
</feature>
<evidence type="ECO:0000256" key="1">
    <source>
        <dbReference type="ARBA" id="ARBA00022679"/>
    </source>
</evidence>
<dbReference type="GO" id="GO:0008080">
    <property type="term" value="F:N-acetyltransferase activity"/>
    <property type="evidence" value="ECO:0007669"/>
    <property type="project" value="InterPro"/>
</dbReference>
<evidence type="ECO:0000256" key="2">
    <source>
        <dbReference type="ARBA" id="ARBA00023315"/>
    </source>
</evidence>
<dbReference type="Gene3D" id="3.40.630.30">
    <property type="match status" value="1"/>
</dbReference>
<accession>A0A1E5GYS9</accession>
<proteinExistence type="predicted"/>
<gene>
    <name evidence="4" type="ORF">BCR25_17465</name>
</gene>
<organism evidence="4 5">
    <name type="scientific">Enterococcus termitis</name>
    <dbReference type="NCBI Taxonomy" id="332950"/>
    <lineage>
        <taxon>Bacteria</taxon>
        <taxon>Bacillati</taxon>
        <taxon>Bacillota</taxon>
        <taxon>Bacilli</taxon>
        <taxon>Lactobacillales</taxon>
        <taxon>Enterococcaceae</taxon>
        <taxon>Enterococcus</taxon>
    </lineage>
</organism>
<dbReference type="InterPro" id="IPR016181">
    <property type="entry name" value="Acyl_CoA_acyltransferase"/>
</dbReference>